<feature type="domain" description="Beta-xylosidase C-terminal Concanavalin A-like" evidence="5">
    <location>
        <begin position="323"/>
        <end position="545"/>
    </location>
</feature>
<dbReference type="Proteomes" id="UP001597362">
    <property type="component" value="Unassembled WGS sequence"/>
</dbReference>
<gene>
    <name evidence="6" type="ORF">ACFSJH_20100</name>
</gene>
<dbReference type="Pfam" id="PF17851">
    <property type="entry name" value="GH43_C2"/>
    <property type="match status" value="1"/>
</dbReference>
<dbReference type="SUPFAM" id="SSF49899">
    <property type="entry name" value="Concanavalin A-like lectins/glucanases"/>
    <property type="match status" value="1"/>
</dbReference>
<evidence type="ECO:0000313" key="7">
    <source>
        <dbReference type="Proteomes" id="UP001597362"/>
    </source>
</evidence>
<dbReference type="Pfam" id="PF04616">
    <property type="entry name" value="Glyco_hydro_43"/>
    <property type="match status" value="1"/>
</dbReference>
<dbReference type="Gene3D" id="2.115.10.20">
    <property type="entry name" value="Glycosyl hydrolase domain, family 43"/>
    <property type="match status" value="1"/>
</dbReference>
<dbReference type="GO" id="GO:0016787">
    <property type="term" value="F:hydrolase activity"/>
    <property type="evidence" value="ECO:0007669"/>
    <property type="project" value="UniProtKB-KW"/>
</dbReference>
<dbReference type="InterPro" id="IPR023296">
    <property type="entry name" value="Glyco_hydro_beta-prop_sf"/>
</dbReference>
<keyword evidence="7" id="KW-1185">Reference proteome</keyword>
<keyword evidence="2 4" id="KW-0378">Hydrolase</keyword>
<dbReference type="InterPro" id="IPR006710">
    <property type="entry name" value="Glyco_hydro_43"/>
</dbReference>
<dbReference type="SUPFAM" id="SSF75005">
    <property type="entry name" value="Arabinanase/levansucrase/invertase"/>
    <property type="match status" value="1"/>
</dbReference>
<dbReference type="CDD" id="cd09001">
    <property type="entry name" value="GH43_FsAxh1-like"/>
    <property type="match status" value="1"/>
</dbReference>
<dbReference type="InterPro" id="IPR013320">
    <property type="entry name" value="ConA-like_dom_sf"/>
</dbReference>
<evidence type="ECO:0000256" key="3">
    <source>
        <dbReference type="ARBA" id="ARBA00023295"/>
    </source>
</evidence>
<comment type="similarity">
    <text evidence="1 4">Belongs to the glycosyl hydrolase 43 family.</text>
</comment>
<sequence>MSTMPVMNMMSADQGDGTYSNPILHADYSDLDVIQVGDNFYMTASSFSHVPGLPILHSTDLVNWQLIQHAIPRFDFEEYNRPQHGKGVWAPAIRFHQQQYWIFYGDPDKGIFMTTATDPAGEWSSLHLVKAGLGLIDPCPFWDDDGQAYIVHAYAHSRCGIQHQLNICRMSPDGRELLDEGQIVFDGTLDHPTLEGPKLYKRNGYYYIFAPAGGVATGWQTVLRSTSIYGPYEDKIVLQQGDTAINGPHQGAWVELASGESWFMHFQDKGVYGRIVHLQPMTWKNDWPVIGIDSNEDGIGEPVLHYRKPNVNRESKMMGLATTDEFDHLQLGLQWQWQANPSKAWFDFQRESHLRLYCLTNDEVTNTAIYTAPNLLMQKFPASTFTASVKMDVTMLQSADKVGLIVFGQQYCYLAVSRTEHTKELAITLVVGDDVVETTHYSVVDSVNEVLEKTHYSAVNSTDEVLGTRHYLVVDSTEEIILQVAVSEGGLCRFSYELVEGVVQHCEYAFQAKPGHWVGAKIGMFAHAESNHSNVGFVDVDWFRVTV</sequence>
<reference evidence="7" key="1">
    <citation type="journal article" date="2019" name="Int. J. Syst. Evol. Microbiol.">
        <title>The Global Catalogue of Microorganisms (GCM) 10K type strain sequencing project: providing services to taxonomists for standard genome sequencing and annotation.</title>
        <authorList>
            <consortium name="The Broad Institute Genomics Platform"/>
            <consortium name="The Broad Institute Genome Sequencing Center for Infectious Disease"/>
            <person name="Wu L."/>
            <person name="Ma J."/>
        </authorList>
    </citation>
    <scope>NUCLEOTIDE SEQUENCE [LARGE SCALE GENOMIC DNA]</scope>
    <source>
        <strain evidence="7">GH52</strain>
    </source>
</reference>
<evidence type="ECO:0000256" key="4">
    <source>
        <dbReference type="RuleBase" id="RU361187"/>
    </source>
</evidence>
<dbReference type="EMBL" id="JBHUHO010000049">
    <property type="protein sequence ID" value="MFD2118020.1"/>
    <property type="molecule type" value="Genomic_DNA"/>
</dbReference>
<dbReference type="PANTHER" id="PTHR42812">
    <property type="entry name" value="BETA-XYLOSIDASE"/>
    <property type="match status" value="1"/>
</dbReference>
<evidence type="ECO:0000256" key="2">
    <source>
        <dbReference type="ARBA" id="ARBA00022801"/>
    </source>
</evidence>
<proteinExistence type="inferred from homology"/>
<evidence type="ECO:0000256" key="1">
    <source>
        <dbReference type="ARBA" id="ARBA00009865"/>
    </source>
</evidence>
<dbReference type="RefSeq" id="WP_377775757.1">
    <property type="nucleotide sequence ID" value="NZ_JBHUMH010000007.1"/>
</dbReference>
<evidence type="ECO:0000259" key="5">
    <source>
        <dbReference type="Pfam" id="PF17851"/>
    </source>
</evidence>
<dbReference type="PANTHER" id="PTHR42812:SF12">
    <property type="entry name" value="BETA-XYLOSIDASE-RELATED"/>
    <property type="match status" value="1"/>
</dbReference>
<keyword evidence="3 4" id="KW-0326">Glycosidase</keyword>
<dbReference type="InterPro" id="IPR051795">
    <property type="entry name" value="Glycosyl_Hydrlase_43"/>
</dbReference>
<evidence type="ECO:0000313" key="6">
    <source>
        <dbReference type="EMBL" id="MFD2118020.1"/>
    </source>
</evidence>
<accession>A0ABW4YQN6</accession>
<dbReference type="InterPro" id="IPR041542">
    <property type="entry name" value="GH43_C2"/>
</dbReference>
<comment type="caution">
    <text evidence="6">The sequence shown here is derived from an EMBL/GenBank/DDBJ whole genome shotgun (WGS) entry which is preliminary data.</text>
</comment>
<dbReference type="Gene3D" id="2.60.120.200">
    <property type="match status" value="1"/>
</dbReference>
<name>A0ABW4YQN6_9BACL</name>
<protein>
    <submittedName>
        <fullName evidence="6">Glycoside hydrolase 43 family protein</fullName>
    </submittedName>
</protein>
<organism evidence="6 7">
    <name type="scientific">Paenibacillus yanchengensis</name>
    <dbReference type="NCBI Taxonomy" id="2035833"/>
    <lineage>
        <taxon>Bacteria</taxon>
        <taxon>Bacillati</taxon>
        <taxon>Bacillota</taxon>
        <taxon>Bacilli</taxon>
        <taxon>Bacillales</taxon>
        <taxon>Paenibacillaceae</taxon>
        <taxon>Paenibacillus</taxon>
    </lineage>
</organism>